<dbReference type="EMBL" id="JBEGDP010000016">
    <property type="protein sequence ID" value="MEQ7848379.1"/>
    <property type="molecule type" value="Genomic_DNA"/>
</dbReference>
<proteinExistence type="predicted"/>
<reference evidence="2 3" key="1">
    <citation type="submission" date="2024-02" db="EMBL/GenBank/DDBJ databases">
        <title>Full genome sequence of Nocardioides kribbensis.</title>
        <authorList>
            <person name="Poletto B.L."/>
            <person name="Silva G."/>
            <person name="Galante D."/>
            <person name="Campos K.R."/>
            <person name="Santos M.B.N."/>
            <person name="Sacchi C.T."/>
        </authorList>
    </citation>
    <scope>NUCLEOTIDE SEQUENCE [LARGE SCALE GENOMIC DNA]</scope>
    <source>
        <strain evidence="2 3">O4R</strain>
    </source>
</reference>
<accession>A0ABV1P0U8</accession>
<keyword evidence="1" id="KW-0732">Signal</keyword>
<gene>
    <name evidence="2" type="ORF">V6R90_13930</name>
</gene>
<feature type="chain" id="PRO_5046042820" evidence="1">
    <location>
        <begin position="19"/>
        <end position="234"/>
    </location>
</feature>
<evidence type="ECO:0000313" key="3">
    <source>
        <dbReference type="Proteomes" id="UP001482520"/>
    </source>
</evidence>
<dbReference type="RefSeq" id="WP_349499328.1">
    <property type="nucleotide sequence ID" value="NZ_JBEFCW010000317.1"/>
</dbReference>
<evidence type="ECO:0000313" key="2">
    <source>
        <dbReference type="EMBL" id="MEQ7848379.1"/>
    </source>
</evidence>
<name>A0ABV1P0U8_9ACTN</name>
<evidence type="ECO:0000256" key="1">
    <source>
        <dbReference type="SAM" id="SignalP"/>
    </source>
</evidence>
<comment type="caution">
    <text evidence="2">The sequence shown here is derived from an EMBL/GenBank/DDBJ whole genome shotgun (WGS) entry which is preliminary data.</text>
</comment>
<keyword evidence="3" id="KW-1185">Reference proteome</keyword>
<feature type="signal peptide" evidence="1">
    <location>
        <begin position="1"/>
        <end position="18"/>
    </location>
</feature>
<organism evidence="2 3">
    <name type="scientific">Nocardioides kribbensis</name>
    <dbReference type="NCBI Taxonomy" id="305517"/>
    <lineage>
        <taxon>Bacteria</taxon>
        <taxon>Bacillati</taxon>
        <taxon>Actinomycetota</taxon>
        <taxon>Actinomycetes</taxon>
        <taxon>Propionibacteriales</taxon>
        <taxon>Nocardioidaceae</taxon>
        <taxon>Nocardioides</taxon>
    </lineage>
</organism>
<protein>
    <submittedName>
        <fullName evidence="2">Uncharacterized protein</fullName>
    </submittedName>
</protein>
<sequence length="234" mass="23311">MAVSVMALVVAMGGTSYAAVKISSEDVVNNSLTGQDIKNDSVASIDVKNGTLQAKDFRDGTLVQGPAGPAGADGAGRWVLVGADGSIVDQSGGFSIVAAYPTLPNTAPAGSPDNSLRANGNVYISAGDDISDSGLVATISLQNTVDQNGDGVTTGRAPGADANPEFSGEISVSRCNVGAPTTPPSGPTNCAPAGAQNAQSFVVSPRNSDGSVTTDGTRKPFYVVLTEAPVPAGR</sequence>
<dbReference type="Proteomes" id="UP001482520">
    <property type="component" value="Unassembled WGS sequence"/>
</dbReference>